<proteinExistence type="predicted"/>
<dbReference type="InterPro" id="IPR009057">
    <property type="entry name" value="Homeodomain-like_sf"/>
</dbReference>
<dbReference type="PANTHER" id="PTHR30514">
    <property type="entry name" value="GLUCOKINASE"/>
    <property type="match status" value="1"/>
</dbReference>
<dbReference type="InterPro" id="IPR001347">
    <property type="entry name" value="SIS_dom"/>
</dbReference>
<evidence type="ECO:0000259" key="5">
    <source>
        <dbReference type="PROSITE" id="PS51464"/>
    </source>
</evidence>
<dbReference type="GO" id="GO:0003677">
    <property type="term" value="F:DNA binding"/>
    <property type="evidence" value="ECO:0007669"/>
    <property type="project" value="UniProtKB-KW"/>
</dbReference>
<gene>
    <name evidence="6" type="ORF">IDM49_03590</name>
</gene>
<dbReference type="GO" id="GO:0097367">
    <property type="term" value="F:carbohydrate derivative binding"/>
    <property type="evidence" value="ECO:0007669"/>
    <property type="project" value="InterPro"/>
</dbReference>
<dbReference type="GO" id="GO:1901135">
    <property type="term" value="P:carbohydrate derivative metabolic process"/>
    <property type="evidence" value="ECO:0007669"/>
    <property type="project" value="InterPro"/>
</dbReference>
<dbReference type="InterPro" id="IPR035472">
    <property type="entry name" value="RpiR-like_SIS"/>
</dbReference>
<keyword evidence="3" id="KW-0804">Transcription</keyword>
<dbReference type="GeneID" id="96623309"/>
<dbReference type="RefSeq" id="WP_190725046.1">
    <property type="nucleotide sequence ID" value="NZ_CP061539.1"/>
</dbReference>
<evidence type="ECO:0000256" key="3">
    <source>
        <dbReference type="ARBA" id="ARBA00023163"/>
    </source>
</evidence>
<dbReference type="Pfam" id="PF01418">
    <property type="entry name" value="HTH_6"/>
    <property type="match status" value="1"/>
</dbReference>
<evidence type="ECO:0000259" key="4">
    <source>
        <dbReference type="PROSITE" id="PS51071"/>
    </source>
</evidence>
<dbReference type="AlphaFoldDB" id="A0A7H2BFB9"/>
<dbReference type="GO" id="GO:0003700">
    <property type="term" value="F:DNA-binding transcription factor activity"/>
    <property type="evidence" value="ECO:0007669"/>
    <property type="project" value="InterPro"/>
</dbReference>
<dbReference type="PROSITE" id="PS51071">
    <property type="entry name" value="HTH_RPIR"/>
    <property type="match status" value="1"/>
</dbReference>
<accession>A0A7H2BFB9</accession>
<evidence type="ECO:0000256" key="1">
    <source>
        <dbReference type="ARBA" id="ARBA00023015"/>
    </source>
</evidence>
<dbReference type="InterPro" id="IPR036388">
    <property type="entry name" value="WH-like_DNA-bd_sf"/>
</dbReference>
<dbReference type="PROSITE" id="PS51464">
    <property type="entry name" value="SIS"/>
    <property type="match status" value="1"/>
</dbReference>
<name>A0A7H2BFB9_9MICC</name>
<dbReference type="Pfam" id="PF01380">
    <property type="entry name" value="SIS"/>
    <property type="match status" value="1"/>
</dbReference>
<evidence type="ECO:0000256" key="2">
    <source>
        <dbReference type="ARBA" id="ARBA00023125"/>
    </source>
</evidence>
<evidence type="ECO:0000313" key="6">
    <source>
        <dbReference type="EMBL" id="QNV38365.1"/>
    </source>
</evidence>
<keyword evidence="2" id="KW-0238">DNA-binding</keyword>
<dbReference type="PANTHER" id="PTHR30514:SF1">
    <property type="entry name" value="HTH-TYPE TRANSCRIPTIONAL REGULATOR HEXR-RELATED"/>
    <property type="match status" value="1"/>
</dbReference>
<dbReference type="Gene3D" id="3.40.50.10490">
    <property type="entry name" value="Glucose-6-phosphate isomerase like protein, domain 1"/>
    <property type="match status" value="1"/>
</dbReference>
<dbReference type="Gene3D" id="1.10.10.10">
    <property type="entry name" value="Winged helix-like DNA-binding domain superfamily/Winged helix DNA-binding domain"/>
    <property type="match status" value="1"/>
</dbReference>
<protein>
    <submittedName>
        <fullName evidence="6">MurR/RpiR family transcriptional regulator</fullName>
    </submittedName>
</protein>
<feature type="domain" description="SIS" evidence="5">
    <location>
        <begin position="107"/>
        <end position="246"/>
    </location>
</feature>
<dbReference type="SUPFAM" id="SSF46689">
    <property type="entry name" value="Homeodomain-like"/>
    <property type="match status" value="1"/>
</dbReference>
<dbReference type="Proteomes" id="UP000516404">
    <property type="component" value="Chromosome"/>
</dbReference>
<evidence type="ECO:0000313" key="7">
    <source>
        <dbReference type="Proteomes" id="UP000516404"/>
    </source>
</evidence>
<dbReference type="SUPFAM" id="SSF53697">
    <property type="entry name" value="SIS domain"/>
    <property type="match status" value="1"/>
</dbReference>
<keyword evidence="1" id="KW-0805">Transcription regulation</keyword>
<dbReference type="KEGG" id="rter:IDM49_03590"/>
<sequence length="254" mass="28504">MDLQDVVNANQHRFSETERDILAFMLENEEFVAEATISSLAHRTFTSTSSIIRLTKKLDFSGFAELKYFIKSSINKPTDSAVDFIQAGKDDIVKTLEFVEYYNLKPVLAKIQNARSVYCYGTGYAQRNAVQEFAKSMLACGKFMHVIPAHNEFSGSVDAMTSEDLVIVVSLSGNTDQIRETLKMLSLRKIPVVAVTDFGMNYLSSIAVHSLHYAATPTTINNQRAPYHSFVGLNILLDYLVRSYIDFIDPKDTP</sequence>
<dbReference type="InterPro" id="IPR046348">
    <property type="entry name" value="SIS_dom_sf"/>
</dbReference>
<reference evidence="6 7" key="1">
    <citation type="submission" date="2020-09" db="EMBL/GenBank/DDBJ databases">
        <title>Investigation of environmental microbes.</title>
        <authorList>
            <person name="Ou Y."/>
            <person name="Kang Q."/>
        </authorList>
    </citation>
    <scope>NUCLEOTIDE SEQUENCE [LARGE SCALE GENOMIC DNA]</scope>
    <source>
        <strain evidence="6 7">KJZ-14</strain>
    </source>
</reference>
<dbReference type="InterPro" id="IPR047640">
    <property type="entry name" value="RpiR-like"/>
</dbReference>
<keyword evidence="7" id="KW-1185">Reference proteome</keyword>
<dbReference type="EMBL" id="CP061539">
    <property type="protein sequence ID" value="QNV38365.1"/>
    <property type="molecule type" value="Genomic_DNA"/>
</dbReference>
<dbReference type="CDD" id="cd05013">
    <property type="entry name" value="SIS_RpiR"/>
    <property type="match status" value="1"/>
</dbReference>
<organism evidence="6 7">
    <name type="scientific">Rothia terrae</name>
    <dbReference type="NCBI Taxonomy" id="396015"/>
    <lineage>
        <taxon>Bacteria</taxon>
        <taxon>Bacillati</taxon>
        <taxon>Actinomycetota</taxon>
        <taxon>Actinomycetes</taxon>
        <taxon>Micrococcales</taxon>
        <taxon>Micrococcaceae</taxon>
        <taxon>Rothia</taxon>
    </lineage>
</organism>
<dbReference type="InterPro" id="IPR000281">
    <property type="entry name" value="HTH_RpiR"/>
</dbReference>
<feature type="domain" description="HTH rpiR-type" evidence="4">
    <location>
        <begin position="1"/>
        <end position="77"/>
    </location>
</feature>